<feature type="domain" description="Cupin type-2" evidence="1">
    <location>
        <begin position="33"/>
        <end position="100"/>
    </location>
</feature>
<evidence type="ECO:0000259" key="1">
    <source>
        <dbReference type="Pfam" id="PF07883"/>
    </source>
</evidence>
<reference evidence="2" key="1">
    <citation type="submission" date="2014-08" db="EMBL/GenBank/DDBJ databases">
        <authorList>
            <person name="Wibberg D."/>
        </authorList>
    </citation>
    <scope>NUCLEOTIDE SEQUENCE</scope>
</reference>
<evidence type="ECO:0000313" key="2">
    <source>
        <dbReference type="EMBL" id="CEA13901.1"/>
    </source>
</evidence>
<gene>
    <name evidence="2" type="ORF">DSM1535_1569</name>
</gene>
<dbReference type="Gene3D" id="2.60.120.10">
    <property type="entry name" value="Jelly Rolls"/>
    <property type="match status" value="1"/>
</dbReference>
<dbReference type="InterPro" id="IPR052044">
    <property type="entry name" value="PKS_Associated_Protein"/>
</dbReference>
<dbReference type="AlphaFoldDB" id="A0A090JWJ5"/>
<dbReference type="CDD" id="cd06984">
    <property type="entry name" value="cupin_Moth_1897"/>
    <property type="match status" value="1"/>
</dbReference>
<dbReference type="PANTHER" id="PTHR36114:SF1">
    <property type="entry name" value="16.7 KDA PROTEIN IN WHIE LOCUS"/>
    <property type="match status" value="1"/>
</dbReference>
<dbReference type="InterPro" id="IPR014710">
    <property type="entry name" value="RmlC-like_jellyroll"/>
</dbReference>
<dbReference type="EMBL" id="LN515531">
    <property type="protein sequence ID" value="CEA13901.1"/>
    <property type="molecule type" value="Genomic_DNA"/>
</dbReference>
<dbReference type="PATRIC" id="fig|2162.9.peg.1609"/>
<dbReference type="Pfam" id="PF07883">
    <property type="entry name" value="Cupin_2"/>
    <property type="match status" value="1"/>
</dbReference>
<sequence>MDIVQMENTPVADTPHKVDVRKLYDTENATTVHITLQPGESLKKHITPVDVFFYVLEGTGIVEIGDEKKEVGKDTLIDSPARIPHCWYNESDDVLRFLVVKVPRPTTETKLL</sequence>
<accession>A0A090JWJ5</accession>
<protein>
    <recommendedName>
        <fullName evidence="1">Cupin type-2 domain-containing protein</fullName>
    </recommendedName>
</protein>
<dbReference type="KEGG" id="mfi:DSM1535_1569"/>
<name>A0A090JWJ5_METFO</name>
<dbReference type="SUPFAM" id="SSF51182">
    <property type="entry name" value="RmlC-like cupins"/>
    <property type="match status" value="1"/>
</dbReference>
<dbReference type="InterPro" id="IPR011051">
    <property type="entry name" value="RmlC_Cupin_sf"/>
</dbReference>
<proteinExistence type="predicted"/>
<dbReference type="RefSeq" id="WP_048073037.1">
    <property type="nucleotide sequence ID" value="NZ_DAISQW010000004.1"/>
</dbReference>
<dbReference type="PANTHER" id="PTHR36114">
    <property type="entry name" value="16.7 KDA PROTEIN IN WHIE LOCUS"/>
    <property type="match status" value="1"/>
</dbReference>
<dbReference type="InterPro" id="IPR013096">
    <property type="entry name" value="Cupin_2"/>
</dbReference>
<organism evidence="2">
    <name type="scientific">Methanobacterium formicicum</name>
    <dbReference type="NCBI Taxonomy" id="2162"/>
    <lineage>
        <taxon>Archaea</taxon>
        <taxon>Methanobacteriati</taxon>
        <taxon>Methanobacteriota</taxon>
        <taxon>Methanomada group</taxon>
        <taxon>Methanobacteria</taxon>
        <taxon>Methanobacteriales</taxon>
        <taxon>Methanobacteriaceae</taxon>
        <taxon>Methanobacterium</taxon>
    </lineage>
</organism>